<gene>
    <name evidence="2" type="ORF">EOD73_00300</name>
</gene>
<accession>A0A3S2V3N3</accession>
<dbReference type="PROSITE" id="PS51257">
    <property type="entry name" value="PROKAR_LIPOPROTEIN"/>
    <property type="match status" value="1"/>
</dbReference>
<reference evidence="2 3" key="1">
    <citation type="submission" date="2019-01" db="EMBL/GenBank/DDBJ databases">
        <authorList>
            <person name="Chen W.-M."/>
        </authorList>
    </citation>
    <scope>NUCLEOTIDE SEQUENCE [LARGE SCALE GENOMIC DNA]</scope>
    <source>
        <strain evidence="2 3">CCP-18</strain>
    </source>
</reference>
<keyword evidence="1" id="KW-0732">Signal</keyword>
<dbReference type="SUPFAM" id="SSF53850">
    <property type="entry name" value="Periplasmic binding protein-like II"/>
    <property type="match status" value="1"/>
</dbReference>
<evidence type="ECO:0008006" key="4">
    <source>
        <dbReference type="Google" id="ProtNLM"/>
    </source>
</evidence>
<dbReference type="Proteomes" id="UP000288587">
    <property type="component" value="Unassembled WGS sequence"/>
</dbReference>
<feature type="chain" id="PRO_5018531129" description="Transporter substrate-binding domain-containing protein" evidence="1">
    <location>
        <begin position="20"/>
        <end position="266"/>
    </location>
</feature>
<organism evidence="2 3">
    <name type="scientific">Inhella crocodyli</name>
    <dbReference type="NCBI Taxonomy" id="2499851"/>
    <lineage>
        <taxon>Bacteria</taxon>
        <taxon>Pseudomonadati</taxon>
        <taxon>Pseudomonadota</taxon>
        <taxon>Betaproteobacteria</taxon>
        <taxon>Burkholderiales</taxon>
        <taxon>Sphaerotilaceae</taxon>
        <taxon>Inhella</taxon>
    </lineage>
</organism>
<dbReference type="OrthoDB" id="9130312at2"/>
<sequence length="266" mass="28577">MLLMRACLLGALWITAAHAAPGGSACPTPFRVAFLDKPIPGMLAGEGAQFADPPGRFVDWLDQAMARLGCKAERVRVPQRRLMADTASDDTQVTFYLAHTPERAGQLVYPQRSDGAPDRRLALAETHLALFVRADRRDRVRWDGRTLLPAGLTVGIVGGGVEEPLAKAAGWTLDRALSHAGSIAKLRLGRVDVAVLPALSFSPDALSTPPALVALDPPLQRIAFFAPVSPALWAKHPQFVRRFWVAVCEAARDNPVSSGPSPTCQP</sequence>
<evidence type="ECO:0000313" key="2">
    <source>
        <dbReference type="EMBL" id="RVT87508.1"/>
    </source>
</evidence>
<name>A0A3S2V3N3_9BURK</name>
<proteinExistence type="predicted"/>
<keyword evidence="3" id="KW-1185">Reference proteome</keyword>
<evidence type="ECO:0000313" key="3">
    <source>
        <dbReference type="Proteomes" id="UP000288587"/>
    </source>
</evidence>
<dbReference type="AlphaFoldDB" id="A0A3S2V3N3"/>
<protein>
    <recommendedName>
        <fullName evidence="4">Transporter substrate-binding domain-containing protein</fullName>
    </recommendedName>
</protein>
<dbReference type="RefSeq" id="WP_127679744.1">
    <property type="nucleotide sequence ID" value="NZ_SACM01000001.1"/>
</dbReference>
<feature type="signal peptide" evidence="1">
    <location>
        <begin position="1"/>
        <end position="19"/>
    </location>
</feature>
<comment type="caution">
    <text evidence="2">The sequence shown here is derived from an EMBL/GenBank/DDBJ whole genome shotgun (WGS) entry which is preliminary data.</text>
</comment>
<evidence type="ECO:0000256" key="1">
    <source>
        <dbReference type="SAM" id="SignalP"/>
    </source>
</evidence>
<dbReference type="EMBL" id="SACM01000001">
    <property type="protein sequence ID" value="RVT87508.1"/>
    <property type="molecule type" value="Genomic_DNA"/>
</dbReference>